<organism evidence="2 3">
    <name type="scientific">Cerrena zonata</name>
    <dbReference type="NCBI Taxonomy" id="2478898"/>
    <lineage>
        <taxon>Eukaryota</taxon>
        <taxon>Fungi</taxon>
        <taxon>Dikarya</taxon>
        <taxon>Basidiomycota</taxon>
        <taxon>Agaricomycotina</taxon>
        <taxon>Agaricomycetes</taxon>
        <taxon>Polyporales</taxon>
        <taxon>Cerrenaceae</taxon>
        <taxon>Cerrena</taxon>
    </lineage>
</organism>
<evidence type="ECO:0000313" key="2">
    <source>
        <dbReference type="EMBL" id="KAK7691595.1"/>
    </source>
</evidence>
<proteinExistence type="predicted"/>
<keyword evidence="3" id="KW-1185">Reference proteome</keyword>
<evidence type="ECO:0000256" key="1">
    <source>
        <dbReference type="SAM" id="MobiDB-lite"/>
    </source>
</evidence>
<sequence>MHRISSVDVETTERRKPKLHRTCVVLRKQSGFPNPRPDSHKDINDHNKTHSHSSNDQHRVLHIVSLLHVKVHGRPHHFLSSNVFHHALTSLGYWEGRAVAFVRGTFYFVDFHD</sequence>
<evidence type="ECO:0000313" key="3">
    <source>
        <dbReference type="Proteomes" id="UP001385951"/>
    </source>
</evidence>
<reference evidence="2 3" key="1">
    <citation type="submission" date="2022-09" db="EMBL/GenBank/DDBJ databases">
        <authorList>
            <person name="Palmer J.M."/>
        </authorList>
    </citation>
    <scope>NUCLEOTIDE SEQUENCE [LARGE SCALE GENOMIC DNA]</scope>
    <source>
        <strain evidence="2 3">DSM 7382</strain>
    </source>
</reference>
<comment type="caution">
    <text evidence="2">The sequence shown here is derived from an EMBL/GenBank/DDBJ whole genome shotgun (WGS) entry which is preliminary data.</text>
</comment>
<dbReference type="AlphaFoldDB" id="A0AAW0GKG4"/>
<protein>
    <submittedName>
        <fullName evidence="2">Uncharacterized protein</fullName>
    </submittedName>
</protein>
<dbReference type="Proteomes" id="UP001385951">
    <property type="component" value="Unassembled WGS sequence"/>
</dbReference>
<dbReference type="EMBL" id="JASBNA010000005">
    <property type="protein sequence ID" value="KAK7691595.1"/>
    <property type="molecule type" value="Genomic_DNA"/>
</dbReference>
<gene>
    <name evidence="2" type="ORF">QCA50_004994</name>
</gene>
<feature type="compositionally biased region" description="Basic and acidic residues" evidence="1">
    <location>
        <begin position="37"/>
        <end position="55"/>
    </location>
</feature>
<feature type="region of interest" description="Disordered" evidence="1">
    <location>
        <begin position="28"/>
        <end position="55"/>
    </location>
</feature>
<accession>A0AAW0GKG4</accession>
<name>A0AAW0GKG4_9APHY</name>